<dbReference type="PANTHER" id="PTHR43648">
    <property type="entry name" value="ELECTRON TRANSFER FLAVOPROTEIN BETA SUBUNIT LYSINE METHYLTRANSFERASE"/>
    <property type="match status" value="1"/>
</dbReference>
<accession>A0A420WHV3</accession>
<comment type="caution">
    <text evidence="7">The sequence shown here is derived from an EMBL/GenBank/DDBJ whole genome shotgun (WGS) entry which is preliminary data.</text>
</comment>
<keyword evidence="7" id="KW-0689">Ribosomal protein</keyword>
<dbReference type="InterPro" id="IPR050078">
    <property type="entry name" value="Ribosomal_L11_MeTrfase_PrmA"/>
</dbReference>
<keyword evidence="5 6" id="KW-0949">S-adenosyl-L-methionine</keyword>
<keyword evidence="7" id="KW-0687">Ribonucleoprotein</keyword>
<evidence type="ECO:0000256" key="4">
    <source>
        <dbReference type="ARBA" id="ARBA00022679"/>
    </source>
</evidence>
<feature type="binding site" evidence="6">
    <location>
        <position position="185"/>
    </location>
    <ligand>
        <name>S-adenosyl-L-methionine</name>
        <dbReference type="ChEBI" id="CHEBI:59789"/>
    </ligand>
</feature>
<proteinExistence type="inferred from homology"/>
<evidence type="ECO:0000313" key="7">
    <source>
        <dbReference type="EMBL" id="RKQ70578.1"/>
    </source>
</evidence>
<dbReference type="GO" id="GO:0005840">
    <property type="term" value="C:ribosome"/>
    <property type="evidence" value="ECO:0007669"/>
    <property type="project" value="UniProtKB-KW"/>
</dbReference>
<dbReference type="AlphaFoldDB" id="A0A420WHV3"/>
<dbReference type="EMBL" id="RBIG01000002">
    <property type="protein sequence ID" value="RKQ70578.1"/>
    <property type="molecule type" value="Genomic_DNA"/>
</dbReference>
<gene>
    <name evidence="6" type="primary">prmA</name>
    <name evidence="7" type="ORF">BCL74_2527</name>
</gene>
<dbReference type="Pfam" id="PF06325">
    <property type="entry name" value="PrmA"/>
    <property type="match status" value="1"/>
</dbReference>
<dbReference type="InterPro" id="IPR029063">
    <property type="entry name" value="SAM-dependent_MTases_sf"/>
</dbReference>
<reference evidence="7 8" key="1">
    <citation type="submission" date="2018-10" db="EMBL/GenBank/DDBJ databases">
        <title>Comparative analysis of microorganisms from saline springs in Andes Mountain Range, Colombia.</title>
        <authorList>
            <person name="Rubin E."/>
        </authorList>
    </citation>
    <scope>NUCLEOTIDE SEQUENCE [LARGE SCALE GENOMIC DNA]</scope>
    <source>
        <strain evidence="7 8">USBA 36</strain>
    </source>
</reference>
<dbReference type="HAMAP" id="MF_00735">
    <property type="entry name" value="Methyltr_PrmA"/>
    <property type="match status" value="1"/>
</dbReference>
<evidence type="ECO:0000256" key="5">
    <source>
        <dbReference type="ARBA" id="ARBA00022691"/>
    </source>
</evidence>
<dbReference type="Proteomes" id="UP000277424">
    <property type="component" value="Unassembled WGS sequence"/>
</dbReference>
<organism evidence="7 8">
    <name type="scientific">Oceanibaculum indicum</name>
    <dbReference type="NCBI Taxonomy" id="526216"/>
    <lineage>
        <taxon>Bacteria</taxon>
        <taxon>Pseudomonadati</taxon>
        <taxon>Pseudomonadota</taxon>
        <taxon>Alphaproteobacteria</taxon>
        <taxon>Rhodospirillales</taxon>
        <taxon>Oceanibaculaceae</taxon>
        <taxon>Oceanibaculum</taxon>
    </lineage>
</organism>
<dbReference type="EC" id="2.1.1.-" evidence="6"/>
<comment type="subcellular location">
    <subcellularLocation>
        <location evidence="6">Cytoplasm</location>
    </subcellularLocation>
</comment>
<dbReference type="GO" id="GO:0008276">
    <property type="term" value="F:protein methyltransferase activity"/>
    <property type="evidence" value="ECO:0007669"/>
    <property type="project" value="UniProtKB-UniRule"/>
</dbReference>
<sequence>MSEQKRIGGYRVELEVPAELALDFAEAIEPYVSAVAMVELGEGVTWKVEGFGESQPDRAAVISAVTLTALSNGVAEPETRIEVLPWTDWLKENRRRFPPIQIGRYFIHGSHHQKQPPSGSIPLLIDAAIAFGSGEHATTRGCLMAAGAMAKRRHRPFRVLDMGCGSGILGVAAAKSWPCRVLLSDIDPQARDVAKENTRLNRVPAVRAISGPGYRNPLVTRKGPYDLIFANILARPLCRMAKDLKRHLAPGGIAVLSGLTARQEKWVLSAHRAQRLYLKRRIPQDGWHTLVVG</sequence>
<dbReference type="PANTHER" id="PTHR43648:SF1">
    <property type="entry name" value="ELECTRON TRANSFER FLAVOPROTEIN BETA SUBUNIT LYSINE METHYLTRANSFERASE"/>
    <property type="match status" value="1"/>
</dbReference>
<comment type="similarity">
    <text evidence="1 6">Belongs to the methyltransferase superfamily. PrmA family.</text>
</comment>
<dbReference type="CDD" id="cd02440">
    <property type="entry name" value="AdoMet_MTases"/>
    <property type="match status" value="1"/>
</dbReference>
<dbReference type="SUPFAM" id="SSF53335">
    <property type="entry name" value="S-adenosyl-L-methionine-dependent methyltransferases"/>
    <property type="match status" value="1"/>
</dbReference>
<name>A0A420WHV3_9PROT</name>
<feature type="binding site" evidence="6">
    <location>
        <position position="231"/>
    </location>
    <ligand>
        <name>S-adenosyl-L-methionine</name>
        <dbReference type="ChEBI" id="CHEBI:59789"/>
    </ligand>
</feature>
<evidence type="ECO:0000256" key="1">
    <source>
        <dbReference type="ARBA" id="ARBA00009741"/>
    </source>
</evidence>
<evidence type="ECO:0000313" key="8">
    <source>
        <dbReference type="Proteomes" id="UP000277424"/>
    </source>
</evidence>
<comment type="catalytic activity">
    <reaction evidence="6">
        <text>L-lysyl-[protein] + 3 S-adenosyl-L-methionine = N(6),N(6),N(6)-trimethyl-L-lysyl-[protein] + 3 S-adenosyl-L-homocysteine + 3 H(+)</text>
        <dbReference type="Rhea" id="RHEA:54192"/>
        <dbReference type="Rhea" id="RHEA-COMP:9752"/>
        <dbReference type="Rhea" id="RHEA-COMP:13826"/>
        <dbReference type="ChEBI" id="CHEBI:15378"/>
        <dbReference type="ChEBI" id="CHEBI:29969"/>
        <dbReference type="ChEBI" id="CHEBI:57856"/>
        <dbReference type="ChEBI" id="CHEBI:59789"/>
        <dbReference type="ChEBI" id="CHEBI:61961"/>
    </reaction>
</comment>
<evidence type="ECO:0000256" key="6">
    <source>
        <dbReference type="HAMAP-Rule" id="MF_00735"/>
    </source>
</evidence>
<dbReference type="GO" id="GO:0005737">
    <property type="term" value="C:cytoplasm"/>
    <property type="evidence" value="ECO:0007669"/>
    <property type="project" value="UniProtKB-SubCell"/>
</dbReference>
<dbReference type="GO" id="GO:0032259">
    <property type="term" value="P:methylation"/>
    <property type="evidence" value="ECO:0007669"/>
    <property type="project" value="UniProtKB-KW"/>
</dbReference>
<keyword evidence="4 6" id="KW-0808">Transferase</keyword>
<keyword evidence="3 6" id="KW-0489">Methyltransferase</keyword>
<protein>
    <recommendedName>
        <fullName evidence="6">Ribosomal protein L11 methyltransferase</fullName>
        <shortName evidence="6">L11 Mtase</shortName>
        <ecNumber evidence="6">2.1.1.-</ecNumber>
    </recommendedName>
</protein>
<dbReference type="InterPro" id="IPR004498">
    <property type="entry name" value="Ribosomal_PrmA_MeTrfase"/>
</dbReference>
<evidence type="ECO:0000256" key="2">
    <source>
        <dbReference type="ARBA" id="ARBA00022490"/>
    </source>
</evidence>
<dbReference type="RefSeq" id="WP_121220448.1">
    <property type="nucleotide sequence ID" value="NZ_RBIG01000002.1"/>
</dbReference>
<dbReference type="Gene3D" id="3.40.50.150">
    <property type="entry name" value="Vaccinia Virus protein VP39"/>
    <property type="match status" value="1"/>
</dbReference>
<dbReference type="OrthoDB" id="9785995at2"/>
<evidence type="ECO:0000256" key="3">
    <source>
        <dbReference type="ARBA" id="ARBA00022603"/>
    </source>
</evidence>
<comment type="function">
    <text evidence="6">Methylates ribosomal protein L11.</text>
</comment>
<feature type="binding site" evidence="6">
    <location>
        <position position="139"/>
    </location>
    <ligand>
        <name>S-adenosyl-L-methionine</name>
        <dbReference type="ChEBI" id="CHEBI:59789"/>
    </ligand>
</feature>
<feature type="binding site" evidence="6">
    <location>
        <position position="163"/>
    </location>
    <ligand>
        <name>S-adenosyl-L-methionine</name>
        <dbReference type="ChEBI" id="CHEBI:59789"/>
    </ligand>
</feature>
<keyword evidence="2 6" id="KW-0963">Cytoplasm</keyword>